<dbReference type="Pfam" id="PF01042">
    <property type="entry name" value="Ribonuc_L-PSP"/>
    <property type="match status" value="1"/>
</dbReference>
<dbReference type="EMBL" id="JAVDYB010000001">
    <property type="protein sequence ID" value="MDR7279065.1"/>
    <property type="molecule type" value="Genomic_DNA"/>
</dbReference>
<dbReference type="PANTHER" id="PTHR11803">
    <property type="entry name" value="2-IMINOBUTANOATE/2-IMINOPROPANOATE DEAMINASE RIDA"/>
    <property type="match status" value="1"/>
</dbReference>
<evidence type="ECO:0000313" key="1">
    <source>
        <dbReference type="EMBL" id="MDR7279065.1"/>
    </source>
</evidence>
<dbReference type="CDD" id="cd00448">
    <property type="entry name" value="YjgF_YER057c_UK114_family"/>
    <property type="match status" value="1"/>
</dbReference>
<dbReference type="RefSeq" id="WP_310372375.1">
    <property type="nucleotide sequence ID" value="NZ_JAVDYB010000001.1"/>
</dbReference>
<dbReference type="SUPFAM" id="SSF55298">
    <property type="entry name" value="YjgF-like"/>
    <property type="match status" value="1"/>
</dbReference>
<dbReference type="GO" id="GO:0005829">
    <property type="term" value="C:cytosol"/>
    <property type="evidence" value="ECO:0007669"/>
    <property type="project" value="TreeGrafter"/>
</dbReference>
<proteinExistence type="predicted"/>
<evidence type="ECO:0000313" key="2">
    <source>
        <dbReference type="Proteomes" id="UP001183643"/>
    </source>
</evidence>
<reference evidence="1" key="1">
    <citation type="submission" date="2023-07" db="EMBL/GenBank/DDBJ databases">
        <title>Sequencing the genomes of 1000 actinobacteria strains.</title>
        <authorList>
            <person name="Klenk H.-P."/>
        </authorList>
    </citation>
    <scope>NUCLEOTIDE SEQUENCE</scope>
    <source>
        <strain evidence="1">DSM 44707</strain>
    </source>
</reference>
<comment type="caution">
    <text evidence="1">The sequence shown here is derived from an EMBL/GenBank/DDBJ whole genome shotgun (WGS) entry which is preliminary data.</text>
</comment>
<dbReference type="InterPro" id="IPR035959">
    <property type="entry name" value="RutC-like_sf"/>
</dbReference>
<accession>A0AAE3YSX5</accession>
<dbReference type="Proteomes" id="UP001183643">
    <property type="component" value="Unassembled WGS sequence"/>
</dbReference>
<keyword evidence="2" id="KW-1185">Reference proteome</keyword>
<dbReference type="PANTHER" id="PTHR11803:SF39">
    <property type="entry name" value="2-IMINOBUTANOATE_2-IMINOPROPANOATE DEAMINASE"/>
    <property type="match status" value="1"/>
</dbReference>
<dbReference type="InterPro" id="IPR006175">
    <property type="entry name" value="YjgF/YER057c/UK114"/>
</dbReference>
<dbReference type="Gene3D" id="3.30.1330.40">
    <property type="entry name" value="RutC-like"/>
    <property type="match status" value="1"/>
</dbReference>
<dbReference type="AlphaFoldDB" id="A0AAE3YSX5"/>
<name>A0AAE3YSX5_9ACTN</name>
<protein>
    <submittedName>
        <fullName evidence="1">Reactive intermediate/imine deaminase</fullName>
    </submittedName>
</protein>
<gene>
    <name evidence="1" type="ORF">J2S41_005843</name>
</gene>
<organism evidence="1 2">
    <name type="scientific">Catenuloplanes atrovinosus</name>
    <dbReference type="NCBI Taxonomy" id="137266"/>
    <lineage>
        <taxon>Bacteria</taxon>
        <taxon>Bacillati</taxon>
        <taxon>Actinomycetota</taxon>
        <taxon>Actinomycetes</taxon>
        <taxon>Micromonosporales</taxon>
        <taxon>Micromonosporaceae</taxon>
        <taxon>Catenuloplanes</taxon>
    </lineage>
</organism>
<dbReference type="GO" id="GO:0019239">
    <property type="term" value="F:deaminase activity"/>
    <property type="evidence" value="ECO:0007669"/>
    <property type="project" value="TreeGrafter"/>
</dbReference>
<sequence length="126" mass="13361">MPKKIIATDQAAPPGGPYSQAVVAGDFVYLAGACPVHPDGTWIRDDFEAAARLAFTNLAAVAEAAGASLSQAVRVGVYLRDFADFPKMNEIYTEFLGTDNLPARTTLPVPLEGFQIEIDAVLYTGA</sequence>